<keyword evidence="2" id="KW-0675">Receptor</keyword>
<dbReference type="GO" id="GO:0007165">
    <property type="term" value="P:signal transduction"/>
    <property type="evidence" value="ECO:0007669"/>
    <property type="project" value="InterPro"/>
</dbReference>
<proteinExistence type="predicted"/>
<evidence type="ECO:0000259" key="1">
    <source>
        <dbReference type="PROSITE" id="PS50104"/>
    </source>
</evidence>
<dbReference type="InterPro" id="IPR000157">
    <property type="entry name" value="TIR_dom"/>
</dbReference>
<dbReference type="SUPFAM" id="SSF52200">
    <property type="entry name" value="Toll/Interleukin receptor TIR domain"/>
    <property type="match status" value="1"/>
</dbReference>
<organism evidence="2 3">
    <name type="scientific">Candidatus Thiodiazotropha taylori</name>
    <dbReference type="NCBI Taxonomy" id="2792791"/>
    <lineage>
        <taxon>Bacteria</taxon>
        <taxon>Pseudomonadati</taxon>
        <taxon>Pseudomonadota</taxon>
        <taxon>Gammaproteobacteria</taxon>
        <taxon>Chromatiales</taxon>
        <taxon>Sedimenticolaceae</taxon>
        <taxon>Candidatus Thiodiazotropha</taxon>
    </lineage>
</organism>
<gene>
    <name evidence="2" type="ORF">JAY77_15735</name>
</gene>
<feature type="domain" description="TIR" evidence="1">
    <location>
        <begin position="1"/>
        <end position="132"/>
    </location>
</feature>
<dbReference type="PROSITE" id="PS50104">
    <property type="entry name" value="TIR"/>
    <property type="match status" value="1"/>
</dbReference>
<dbReference type="EMBL" id="JAEPCR010000077">
    <property type="protein sequence ID" value="MCG7979580.1"/>
    <property type="molecule type" value="Genomic_DNA"/>
</dbReference>
<dbReference type="SMART" id="SM00255">
    <property type="entry name" value="TIR"/>
    <property type="match status" value="1"/>
</dbReference>
<dbReference type="Pfam" id="PF13676">
    <property type="entry name" value="TIR_2"/>
    <property type="match status" value="1"/>
</dbReference>
<sequence>MHDVFICHASEDKDEVARPLAERLKAAGQDVWYDEFSLKLGDSLLGSIQKGLANSKYGVVILSPQFFTKKWALDELSGLHAKEIVGNKTILPIWHNITHSEIAAHAPILADRVAVPTSQGLDIVLEEILNAIQPGWTHKANKEHTLAVNPTSIRLYSGKFLDNIKTHITVVNRSDDPIYAVTLKILIHGDGVNANSLELNGDPQIPSIEEVVGGSIVSFDRLRQNCSNNENEQFAFFSFHTILPHGTRVLSVKGITPIDSTAEITIANFSDTPQELFFKNGNQIGTKITASENYKIHSIGIVQRWIPEKEGE</sequence>
<reference evidence="2" key="1">
    <citation type="journal article" date="2021" name="Proc. Natl. Acad. Sci. U.S.A.">
        <title>Global biogeography of chemosynthetic symbionts reveals both localized and globally distributed symbiont groups. .</title>
        <authorList>
            <person name="Osvatic J.T."/>
            <person name="Wilkins L.G.E."/>
            <person name="Leibrecht L."/>
            <person name="Leray M."/>
            <person name="Zauner S."/>
            <person name="Polzin J."/>
            <person name="Camacho Y."/>
            <person name="Gros O."/>
            <person name="van Gils J.A."/>
            <person name="Eisen J.A."/>
            <person name="Petersen J.M."/>
            <person name="Yuen B."/>
        </authorList>
    </citation>
    <scope>NUCLEOTIDE SEQUENCE</scope>
    <source>
        <strain evidence="2">MAGclacostrist055</strain>
    </source>
</reference>
<protein>
    <submittedName>
        <fullName evidence="2">Toll/interleukin-1 receptor domain-containing protein</fullName>
    </submittedName>
</protein>
<name>A0A9E4NMT9_9GAMM</name>
<accession>A0A9E4NMT9</accession>
<evidence type="ECO:0000313" key="2">
    <source>
        <dbReference type="EMBL" id="MCG7979580.1"/>
    </source>
</evidence>
<comment type="caution">
    <text evidence="2">The sequence shown here is derived from an EMBL/GenBank/DDBJ whole genome shotgun (WGS) entry which is preliminary data.</text>
</comment>
<dbReference type="Proteomes" id="UP000886674">
    <property type="component" value="Unassembled WGS sequence"/>
</dbReference>
<evidence type="ECO:0000313" key="3">
    <source>
        <dbReference type="Proteomes" id="UP000886674"/>
    </source>
</evidence>
<dbReference type="InterPro" id="IPR035897">
    <property type="entry name" value="Toll_tir_struct_dom_sf"/>
</dbReference>
<dbReference type="Gene3D" id="3.40.50.10140">
    <property type="entry name" value="Toll/interleukin-1 receptor homology (TIR) domain"/>
    <property type="match status" value="1"/>
</dbReference>
<dbReference type="AlphaFoldDB" id="A0A9E4NMT9"/>